<name>A0AAV2YZR0_9STRA</name>
<protein>
    <submittedName>
        <fullName evidence="1">Uncharacterized protein</fullName>
    </submittedName>
</protein>
<evidence type="ECO:0000313" key="1">
    <source>
        <dbReference type="EMBL" id="DAZ99056.1"/>
    </source>
</evidence>
<accession>A0AAV2YZR0</accession>
<reference evidence="1" key="1">
    <citation type="submission" date="2022-11" db="EMBL/GenBank/DDBJ databases">
        <authorList>
            <person name="Morgan W.R."/>
            <person name="Tartar A."/>
        </authorList>
    </citation>
    <scope>NUCLEOTIDE SEQUENCE</scope>
    <source>
        <strain evidence="1">ARSEF 373</strain>
    </source>
</reference>
<keyword evidence="2" id="KW-1185">Reference proteome</keyword>
<dbReference type="InterPro" id="IPR006912">
    <property type="entry name" value="Harbinger_derived_prot"/>
</dbReference>
<dbReference type="Pfam" id="PF04827">
    <property type="entry name" value="Plant_tran"/>
    <property type="match status" value="1"/>
</dbReference>
<reference evidence="1" key="2">
    <citation type="journal article" date="2023" name="Microbiol Resour">
        <title>Decontamination and Annotation of the Draft Genome Sequence of the Oomycete Lagenidium giganteum ARSEF 373.</title>
        <authorList>
            <person name="Morgan W.R."/>
            <person name="Tartar A."/>
        </authorList>
    </citation>
    <scope>NUCLEOTIDE SEQUENCE</scope>
    <source>
        <strain evidence="1">ARSEF 373</strain>
    </source>
</reference>
<gene>
    <name evidence="1" type="ORF">N0F65_010942</name>
</gene>
<sequence length="98" mass="11422">MPGLPGSLDCAHWRWRNCPTAWQGHYRGISGAPTVVLEAIATAGRWIWHALFWYSRIQQRPKPQYPNFRSSLLYAILFRRRHLPDVGSFRFSILGTVR</sequence>
<dbReference type="Proteomes" id="UP001146120">
    <property type="component" value="Unassembled WGS sequence"/>
</dbReference>
<proteinExistence type="predicted"/>
<comment type="caution">
    <text evidence="1">The sequence shown here is derived from an EMBL/GenBank/DDBJ whole genome shotgun (WGS) entry which is preliminary data.</text>
</comment>
<dbReference type="AlphaFoldDB" id="A0AAV2YZR0"/>
<dbReference type="EMBL" id="DAKRPA010000091">
    <property type="protein sequence ID" value="DAZ99056.1"/>
    <property type="molecule type" value="Genomic_DNA"/>
</dbReference>
<evidence type="ECO:0000313" key="2">
    <source>
        <dbReference type="Proteomes" id="UP001146120"/>
    </source>
</evidence>
<organism evidence="1 2">
    <name type="scientific">Lagenidium giganteum</name>
    <dbReference type="NCBI Taxonomy" id="4803"/>
    <lineage>
        <taxon>Eukaryota</taxon>
        <taxon>Sar</taxon>
        <taxon>Stramenopiles</taxon>
        <taxon>Oomycota</taxon>
        <taxon>Peronosporomycetes</taxon>
        <taxon>Pythiales</taxon>
        <taxon>Pythiaceae</taxon>
    </lineage>
</organism>